<comment type="caution">
    <text evidence="1">The sequence shown here is derived from an EMBL/GenBank/DDBJ whole genome shotgun (WGS) entry which is preliminary data.</text>
</comment>
<reference evidence="1 2" key="1">
    <citation type="journal article" date="2022" name="DNA Res.">
        <title>Chromosomal-level genome assembly of the orchid tree Bauhinia variegata (Leguminosae; Cercidoideae) supports the allotetraploid origin hypothesis of Bauhinia.</title>
        <authorList>
            <person name="Zhong Y."/>
            <person name="Chen Y."/>
            <person name="Zheng D."/>
            <person name="Pang J."/>
            <person name="Liu Y."/>
            <person name="Luo S."/>
            <person name="Meng S."/>
            <person name="Qian L."/>
            <person name="Wei D."/>
            <person name="Dai S."/>
            <person name="Zhou R."/>
        </authorList>
    </citation>
    <scope>NUCLEOTIDE SEQUENCE [LARGE SCALE GENOMIC DNA]</scope>
    <source>
        <strain evidence="1">BV-YZ2020</strain>
    </source>
</reference>
<organism evidence="1 2">
    <name type="scientific">Bauhinia variegata</name>
    <name type="common">Purple orchid tree</name>
    <name type="synonym">Phanera variegata</name>
    <dbReference type="NCBI Taxonomy" id="167791"/>
    <lineage>
        <taxon>Eukaryota</taxon>
        <taxon>Viridiplantae</taxon>
        <taxon>Streptophyta</taxon>
        <taxon>Embryophyta</taxon>
        <taxon>Tracheophyta</taxon>
        <taxon>Spermatophyta</taxon>
        <taxon>Magnoliopsida</taxon>
        <taxon>eudicotyledons</taxon>
        <taxon>Gunneridae</taxon>
        <taxon>Pentapetalae</taxon>
        <taxon>rosids</taxon>
        <taxon>fabids</taxon>
        <taxon>Fabales</taxon>
        <taxon>Fabaceae</taxon>
        <taxon>Cercidoideae</taxon>
        <taxon>Cercideae</taxon>
        <taxon>Bauhiniinae</taxon>
        <taxon>Bauhinia</taxon>
    </lineage>
</organism>
<dbReference type="EMBL" id="CM039431">
    <property type="protein sequence ID" value="KAI4338148.1"/>
    <property type="molecule type" value="Genomic_DNA"/>
</dbReference>
<gene>
    <name evidence="1" type="ORF">L6164_016494</name>
</gene>
<sequence length="142" mass="16544">MDAPQRAMEFLELGQYRWVPVQRTGSMEDTDLSQYTRVRMRRVSNWMLPIQRETDEVRVITESIETYENRPTPACPCCVQKLLQKAEIGNIEGQCCICLDDFQTDMDESVTTPCSHTFHKVCILKWLKENNACPLCRYTFPA</sequence>
<protein>
    <submittedName>
        <fullName evidence="1">Uncharacterized protein</fullName>
    </submittedName>
</protein>
<name>A0ACB9NPX1_BAUVA</name>
<proteinExistence type="predicted"/>
<keyword evidence="2" id="KW-1185">Reference proteome</keyword>
<accession>A0ACB9NPX1</accession>
<evidence type="ECO:0000313" key="1">
    <source>
        <dbReference type="EMBL" id="KAI4338148.1"/>
    </source>
</evidence>
<dbReference type="Proteomes" id="UP000828941">
    <property type="component" value="Chromosome 6"/>
</dbReference>
<evidence type="ECO:0000313" key="2">
    <source>
        <dbReference type="Proteomes" id="UP000828941"/>
    </source>
</evidence>